<proteinExistence type="predicted"/>
<dbReference type="GO" id="GO:0004852">
    <property type="term" value="F:uroporphyrinogen-III synthase activity"/>
    <property type="evidence" value="ECO:0007669"/>
    <property type="project" value="InterPro"/>
</dbReference>
<evidence type="ECO:0000259" key="1">
    <source>
        <dbReference type="Pfam" id="PF02602"/>
    </source>
</evidence>
<sequence>MTRRFAEAEIAVLEARMSGELANLIARHGGHARCIPAVREVPPADATQQAMTLLHELCAQRLDAIIFSTGVGANALLREIERQGLLPELLDELKRITIICRGPKPATVLRKHGLPVHISAREPYTTEELLDALDEVELNGKRVALLHYGERNARLVAYLQERDARVLEFCLYEWQLPEDTSSLTQLIHDLCAGQVDALILTSQVQVRHLFQLAEREGCRQRLAEALRKQVTVASIGPTCSEALQQYGVRPQVVPEHPRMGHLVKALSDYLERQSQTLPRS</sequence>
<dbReference type="InterPro" id="IPR036108">
    <property type="entry name" value="4pyrrol_syn_uPrphyn_synt_sf"/>
</dbReference>
<reference evidence="2 3" key="1">
    <citation type="submission" date="2016-08" db="EMBL/GenBank/DDBJ databases">
        <title>Analysis of Carbohydrate Active Enzymes in Thermogemmatispora T81 Reveals Carbohydrate Degradation Ability.</title>
        <authorList>
            <person name="Tomazini A."/>
            <person name="Lal S."/>
            <person name="Stott M."/>
            <person name="Henrissat B."/>
            <person name="Polikarpov I."/>
            <person name="Sparling R."/>
            <person name="Levin D.B."/>
        </authorList>
    </citation>
    <scope>NUCLEOTIDE SEQUENCE [LARGE SCALE GENOMIC DNA]</scope>
    <source>
        <strain evidence="2 3">T81</strain>
    </source>
</reference>
<organism evidence="2 3">
    <name type="scientific">Thermogemmatispora tikiterensis</name>
    <dbReference type="NCBI Taxonomy" id="1825093"/>
    <lineage>
        <taxon>Bacteria</taxon>
        <taxon>Bacillati</taxon>
        <taxon>Chloroflexota</taxon>
        <taxon>Ktedonobacteria</taxon>
        <taxon>Thermogemmatisporales</taxon>
        <taxon>Thermogemmatisporaceae</taxon>
        <taxon>Thermogemmatispora</taxon>
    </lineage>
</organism>
<dbReference type="InterPro" id="IPR039793">
    <property type="entry name" value="UROS/Hem4"/>
</dbReference>
<evidence type="ECO:0000313" key="3">
    <source>
        <dbReference type="Proteomes" id="UP000248706"/>
    </source>
</evidence>
<name>A0A328VCW5_9CHLR</name>
<dbReference type="GO" id="GO:0006780">
    <property type="term" value="P:uroporphyrinogen III biosynthetic process"/>
    <property type="evidence" value="ECO:0007669"/>
    <property type="project" value="InterPro"/>
</dbReference>
<dbReference type="PANTHER" id="PTHR40082:SF1">
    <property type="entry name" value="BLR5956 PROTEIN"/>
    <property type="match status" value="1"/>
</dbReference>
<evidence type="ECO:0000313" key="2">
    <source>
        <dbReference type="EMBL" id="RAQ94641.1"/>
    </source>
</evidence>
<dbReference type="Proteomes" id="UP000248706">
    <property type="component" value="Unassembled WGS sequence"/>
</dbReference>
<gene>
    <name evidence="2" type="ORF">A4R35_03780</name>
</gene>
<accession>A0A328VCW5</accession>
<protein>
    <recommendedName>
        <fullName evidence="1">Tetrapyrrole biosynthesis uroporphyrinogen III synthase domain-containing protein</fullName>
    </recommendedName>
</protein>
<dbReference type="PANTHER" id="PTHR40082">
    <property type="entry name" value="BLR5956 PROTEIN"/>
    <property type="match status" value="1"/>
</dbReference>
<dbReference type="AlphaFoldDB" id="A0A328VCW5"/>
<dbReference type="SUPFAM" id="SSF69618">
    <property type="entry name" value="HemD-like"/>
    <property type="match status" value="1"/>
</dbReference>
<dbReference type="Gene3D" id="3.40.50.10090">
    <property type="match status" value="2"/>
</dbReference>
<dbReference type="CDD" id="cd06578">
    <property type="entry name" value="HemD"/>
    <property type="match status" value="1"/>
</dbReference>
<comment type="caution">
    <text evidence="2">The sequence shown here is derived from an EMBL/GenBank/DDBJ whole genome shotgun (WGS) entry which is preliminary data.</text>
</comment>
<dbReference type="RefSeq" id="WP_112426711.1">
    <property type="nucleotide sequence ID" value="NZ_MCIF01000002.1"/>
</dbReference>
<dbReference type="EMBL" id="MCIF01000002">
    <property type="protein sequence ID" value="RAQ94641.1"/>
    <property type="molecule type" value="Genomic_DNA"/>
</dbReference>
<dbReference type="InterPro" id="IPR003754">
    <property type="entry name" value="4pyrrol_synth_uPrphyn_synth"/>
</dbReference>
<dbReference type="Pfam" id="PF02602">
    <property type="entry name" value="HEM4"/>
    <property type="match status" value="1"/>
</dbReference>
<feature type="domain" description="Tetrapyrrole biosynthesis uroporphyrinogen III synthase" evidence="1">
    <location>
        <begin position="20"/>
        <end position="263"/>
    </location>
</feature>
<dbReference type="OrthoDB" id="9775656at2"/>
<keyword evidence="3" id="KW-1185">Reference proteome</keyword>